<evidence type="ECO:0000313" key="2">
    <source>
        <dbReference type="Proteomes" id="UP000603912"/>
    </source>
</evidence>
<dbReference type="EMBL" id="BMES01000001">
    <property type="protein sequence ID" value="GGH11127.1"/>
    <property type="molecule type" value="Genomic_DNA"/>
</dbReference>
<dbReference type="InterPro" id="IPR038293">
    <property type="entry name" value="ATPase_inh_sub_z_sf"/>
</dbReference>
<dbReference type="Proteomes" id="UP000603912">
    <property type="component" value="Unassembled WGS sequence"/>
</dbReference>
<gene>
    <name evidence="1" type="ORF">GCM10007036_08000</name>
</gene>
<dbReference type="InterPro" id="IPR009945">
    <property type="entry name" value="ATPase_inh_sub_z"/>
</dbReference>
<organism evidence="1 2">
    <name type="scientific">Alsobacter metallidurans</name>
    <dbReference type="NCBI Taxonomy" id="340221"/>
    <lineage>
        <taxon>Bacteria</taxon>
        <taxon>Pseudomonadati</taxon>
        <taxon>Pseudomonadota</taxon>
        <taxon>Alphaproteobacteria</taxon>
        <taxon>Hyphomicrobiales</taxon>
        <taxon>Alsobacteraceae</taxon>
        <taxon>Alsobacter</taxon>
    </lineage>
</organism>
<protein>
    <recommendedName>
        <fullName evidence="3">DUF1476 domain-containing protein</fullName>
    </recommendedName>
</protein>
<sequence>MANDIAKAMLRNLLLGKWAAEKLGLSGEAADVFGEAFARGDGDPLGQDVYGRLRKQFDEAGVSISDGAILGAIEELTTKSGNAMPSRTGGSGAGAEMMLKRKLVSR</sequence>
<comment type="caution">
    <text evidence="1">The sequence shown here is derived from an EMBL/GenBank/DDBJ whole genome shotgun (WGS) entry which is preliminary data.</text>
</comment>
<proteinExistence type="predicted"/>
<dbReference type="AlphaFoldDB" id="A0A917MGH3"/>
<name>A0A917MGH3_9HYPH</name>
<accession>A0A917MGH3</accession>
<dbReference type="RefSeq" id="WP_188516412.1">
    <property type="nucleotide sequence ID" value="NZ_BMES01000001.1"/>
</dbReference>
<dbReference type="Pfam" id="PF07345">
    <property type="entry name" value="ATPaseInh_sub_z"/>
    <property type="match status" value="1"/>
</dbReference>
<reference evidence="1" key="1">
    <citation type="journal article" date="2014" name="Int. J. Syst. Evol. Microbiol.">
        <title>Complete genome sequence of Corynebacterium casei LMG S-19264T (=DSM 44701T), isolated from a smear-ripened cheese.</title>
        <authorList>
            <consortium name="US DOE Joint Genome Institute (JGI-PGF)"/>
            <person name="Walter F."/>
            <person name="Albersmeier A."/>
            <person name="Kalinowski J."/>
            <person name="Ruckert C."/>
        </authorList>
    </citation>
    <scope>NUCLEOTIDE SEQUENCE</scope>
    <source>
        <strain evidence="1">CGMCC 1.12214</strain>
    </source>
</reference>
<reference evidence="1" key="2">
    <citation type="submission" date="2020-09" db="EMBL/GenBank/DDBJ databases">
        <authorList>
            <person name="Sun Q."/>
            <person name="Zhou Y."/>
        </authorList>
    </citation>
    <scope>NUCLEOTIDE SEQUENCE</scope>
    <source>
        <strain evidence="1">CGMCC 1.12214</strain>
    </source>
</reference>
<evidence type="ECO:0000313" key="1">
    <source>
        <dbReference type="EMBL" id="GGH11127.1"/>
    </source>
</evidence>
<dbReference type="Gene3D" id="1.10.790.20">
    <property type="entry name" value="Domain of unknown function DUF1476"/>
    <property type="match status" value="1"/>
</dbReference>
<keyword evidence="2" id="KW-1185">Reference proteome</keyword>
<evidence type="ECO:0008006" key="3">
    <source>
        <dbReference type="Google" id="ProtNLM"/>
    </source>
</evidence>